<protein>
    <submittedName>
        <fullName evidence="8">Probable ferredoxin FdxD</fullName>
    </submittedName>
</protein>
<dbReference type="PANTHER" id="PTHR36923:SF3">
    <property type="entry name" value="FERREDOXIN"/>
    <property type="match status" value="1"/>
</dbReference>
<evidence type="ECO:0000256" key="7">
    <source>
        <dbReference type="ARBA" id="ARBA00023291"/>
    </source>
</evidence>
<keyword evidence="4" id="KW-0249">Electron transport</keyword>
<dbReference type="EMBL" id="CP000433">
    <property type="protein sequence ID" value="ABH00492.1"/>
    <property type="molecule type" value="Genomic_DNA"/>
</dbReference>
<keyword evidence="5" id="KW-0408">Iron</keyword>
<evidence type="ECO:0000256" key="6">
    <source>
        <dbReference type="ARBA" id="ARBA00023014"/>
    </source>
</evidence>
<dbReference type="PANTHER" id="PTHR36923">
    <property type="entry name" value="FERREDOXIN"/>
    <property type="match status" value="1"/>
</dbReference>
<evidence type="ECO:0000256" key="2">
    <source>
        <dbReference type="ARBA" id="ARBA00022448"/>
    </source>
</evidence>
<dbReference type="AlphaFoldDB" id="Q0RW44"/>
<name>Q0RW44_RHOJR</name>
<comment type="cofactor">
    <cofactor evidence="1">
        <name>[3Fe-4S] cluster</name>
        <dbReference type="ChEBI" id="CHEBI:21137"/>
    </cofactor>
</comment>
<dbReference type="KEGG" id="rha:RHA1_ro10303"/>
<dbReference type="PATRIC" id="fig|101510.16.peg.8697"/>
<accession>Q0RW44</accession>
<evidence type="ECO:0000313" key="9">
    <source>
        <dbReference type="Proteomes" id="UP000008710"/>
    </source>
</evidence>
<dbReference type="Pfam" id="PF13459">
    <property type="entry name" value="Fer4_15"/>
    <property type="match status" value="1"/>
</dbReference>
<keyword evidence="7" id="KW-0003">3Fe-4S</keyword>
<keyword evidence="2" id="KW-0813">Transport</keyword>
<geneLocation type="plasmid" evidence="8 9">
    <name>pRHL2</name>
</geneLocation>
<dbReference type="OrthoDB" id="3215519at2"/>
<evidence type="ECO:0000313" key="8">
    <source>
        <dbReference type="EMBL" id="ABH00492.1"/>
    </source>
</evidence>
<dbReference type="Gene3D" id="3.30.70.20">
    <property type="match status" value="1"/>
</dbReference>
<keyword evidence="3" id="KW-0479">Metal-binding</keyword>
<evidence type="ECO:0000256" key="4">
    <source>
        <dbReference type="ARBA" id="ARBA00022982"/>
    </source>
</evidence>
<gene>
    <name evidence="8" type="ordered locus">RHA1_ro10303</name>
</gene>
<evidence type="ECO:0000256" key="1">
    <source>
        <dbReference type="ARBA" id="ARBA00001927"/>
    </source>
</evidence>
<evidence type="ECO:0000256" key="5">
    <source>
        <dbReference type="ARBA" id="ARBA00023004"/>
    </source>
</evidence>
<dbReference type="GO" id="GO:0051538">
    <property type="term" value="F:3 iron, 4 sulfur cluster binding"/>
    <property type="evidence" value="ECO:0007669"/>
    <property type="project" value="UniProtKB-KW"/>
</dbReference>
<dbReference type="InterPro" id="IPR051269">
    <property type="entry name" value="Fe-S_cluster_ET"/>
</dbReference>
<reference evidence="9" key="1">
    <citation type="journal article" date="2006" name="Proc. Natl. Acad. Sci. U.S.A.">
        <title>The complete genome of Rhodococcus sp. RHA1 provides insights into a catabolic powerhouse.</title>
        <authorList>
            <person name="McLeod M.P."/>
            <person name="Warren R.L."/>
            <person name="Hsiao W.W.L."/>
            <person name="Araki N."/>
            <person name="Myhre M."/>
            <person name="Fernandes C."/>
            <person name="Miyazawa D."/>
            <person name="Wong W."/>
            <person name="Lillquist A.L."/>
            <person name="Wang D."/>
            <person name="Dosanjh M."/>
            <person name="Hara H."/>
            <person name="Petrescu A."/>
            <person name="Morin R.D."/>
            <person name="Yang G."/>
            <person name="Stott J.M."/>
            <person name="Schein J.E."/>
            <person name="Shin H."/>
            <person name="Smailus D."/>
            <person name="Siddiqui A.S."/>
            <person name="Marra M.A."/>
            <person name="Jones S.J.M."/>
            <person name="Holt R."/>
            <person name="Brinkman F.S.L."/>
            <person name="Miyauchi K."/>
            <person name="Fukuda M."/>
            <person name="Davies J.E."/>
            <person name="Mohn W.W."/>
            <person name="Eltis L.D."/>
        </authorList>
    </citation>
    <scope>NUCLEOTIDE SEQUENCE [LARGE SCALE GENOMIC DNA]</scope>
    <source>
        <strain evidence="9">RHA1</strain>
    </source>
</reference>
<proteinExistence type="predicted"/>
<evidence type="ECO:0000256" key="3">
    <source>
        <dbReference type="ARBA" id="ARBA00022723"/>
    </source>
</evidence>
<keyword evidence="6" id="KW-0411">Iron-sulfur</keyword>
<dbReference type="HOGENOM" id="CLU_139698_6_2_11"/>
<keyword evidence="8" id="KW-0614">Plasmid</keyword>
<dbReference type="Proteomes" id="UP000008710">
    <property type="component" value="Plasmid pRHL2"/>
</dbReference>
<dbReference type="SUPFAM" id="SSF54862">
    <property type="entry name" value="4Fe-4S ferredoxins"/>
    <property type="match status" value="1"/>
</dbReference>
<dbReference type="RefSeq" id="WP_011600130.1">
    <property type="nucleotide sequence ID" value="NC_008270.1"/>
</dbReference>
<dbReference type="GO" id="GO:0046872">
    <property type="term" value="F:metal ion binding"/>
    <property type="evidence" value="ECO:0007669"/>
    <property type="project" value="UniProtKB-KW"/>
</dbReference>
<sequence length="64" mass="6774">MKITLDRDRCAGHALRVAAAPDVYDFDDGGYCVLPSEIVPPAMAAQAKAGAVACPERALRVDED</sequence>
<organism evidence="8 9">
    <name type="scientific">Rhodococcus jostii (strain RHA1)</name>
    <dbReference type="NCBI Taxonomy" id="101510"/>
    <lineage>
        <taxon>Bacteria</taxon>
        <taxon>Bacillati</taxon>
        <taxon>Actinomycetota</taxon>
        <taxon>Actinomycetes</taxon>
        <taxon>Mycobacteriales</taxon>
        <taxon>Nocardiaceae</taxon>
        <taxon>Rhodococcus</taxon>
    </lineage>
</organism>